<comment type="caution">
    <text evidence="1">The sequence shown here is derived from an EMBL/GenBank/DDBJ whole genome shotgun (WGS) entry which is preliminary data.</text>
</comment>
<reference evidence="1 2" key="1">
    <citation type="journal article" date="2021" name="Elife">
        <title>Chloroplast acquisition without the gene transfer in kleptoplastic sea slugs, Plakobranchus ocellatus.</title>
        <authorList>
            <person name="Maeda T."/>
            <person name="Takahashi S."/>
            <person name="Yoshida T."/>
            <person name="Shimamura S."/>
            <person name="Takaki Y."/>
            <person name="Nagai Y."/>
            <person name="Toyoda A."/>
            <person name="Suzuki Y."/>
            <person name="Arimoto A."/>
            <person name="Ishii H."/>
            <person name="Satoh N."/>
            <person name="Nishiyama T."/>
            <person name="Hasebe M."/>
            <person name="Maruyama T."/>
            <person name="Minagawa J."/>
            <person name="Obokata J."/>
            <person name="Shigenobu S."/>
        </authorList>
    </citation>
    <scope>NUCLEOTIDE SEQUENCE [LARGE SCALE GENOMIC DNA]</scope>
</reference>
<sequence length="101" mass="11517">MESLETRTRGFPLCCNSHKSWLCQRHIRLACSCTTKALTNTSNTFLKTERIVIFCVSRRKLFFFVELTLVEMESAGPSVSVGSLSRYTRDKMVDNTCDVGR</sequence>
<name>A0AAV4B218_9GAST</name>
<keyword evidence="2" id="KW-1185">Reference proteome</keyword>
<dbReference type="AlphaFoldDB" id="A0AAV4B218"/>
<gene>
    <name evidence="1" type="ORF">PoB_004014500</name>
</gene>
<accession>A0AAV4B218</accession>
<dbReference type="Proteomes" id="UP000735302">
    <property type="component" value="Unassembled WGS sequence"/>
</dbReference>
<organism evidence="1 2">
    <name type="scientific">Plakobranchus ocellatus</name>
    <dbReference type="NCBI Taxonomy" id="259542"/>
    <lineage>
        <taxon>Eukaryota</taxon>
        <taxon>Metazoa</taxon>
        <taxon>Spiralia</taxon>
        <taxon>Lophotrochozoa</taxon>
        <taxon>Mollusca</taxon>
        <taxon>Gastropoda</taxon>
        <taxon>Heterobranchia</taxon>
        <taxon>Euthyneura</taxon>
        <taxon>Panpulmonata</taxon>
        <taxon>Sacoglossa</taxon>
        <taxon>Placobranchoidea</taxon>
        <taxon>Plakobranchidae</taxon>
        <taxon>Plakobranchus</taxon>
    </lineage>
</organism>
<evidence type="ECO:0000313" key="2">
    <source>
        <dbReference type="Proteomes" id="UP000735302"/>
    </source>
</evidence>
<protein>
    <submittedName>
        <fullName evidence="1">Uncharacterized protein</fullName>
    </submittedName>
</protein>
<dbReference type="EMBL" id="BLXT01004491">
    <property type="protein sequence ID" value="GFO13640.1"/>
    <property type="molecule type" value="Genomic_DNA"/>
</dbReference>
<evidence type="ECO:0000313" key="1">
    <source>
        <dbReference type="EMBL" id="GFO13640.1"/>
    </source>
</evidence>
<proteinExistence type="predicted"/>